<dbReference type="SUPFAM" id="SSF56112">
    <property type="entry name" value="Protein kinase-like (PK-like)"/>
    <property type="match status" value="1"/>
</dbReference>
<keyword evidence="4 12" id="KW-0812">Transmembrane</keyword>
<keyword evidence="7 12" id="KW-1133">Transmembrane helix</keyword>
<evidence type="ECO:0000256" key="5">
    <source>
        <dbReference type="ARBA" id="ARBA00022729"/>
    </source>
</evidence>
<dbReference type="Gene3D" id="3.30.200.20">
    <property type="entry name" value="Phosphorylase Kinase, domain 1"/>
    <property type="match status" value="1"/>
</dbReference>
<evidence type="ECO:0000259" key="13">
    <source>
        <dbReference type="PROSITE" id="PS50011"/>
    </source>
</evidence>
<keyword evidence="5" id="KW-0732">Signal</keyword>
<dbReference type="PANTHER" id="PTHR48007:SF32">
    <property type="entry name" value="KINASE-LIKE PROTEIN TMKL1-RELATED"/>
    <property type="match status" value="1"/>
</dbReference>
<dbReference type="SUPFAM" id="SSF52058">
    <property type="entry name" value="L domain-like"/>
    <property type="match status" value="1"/>
</dbReference>
<evidence type="ECO:0000256" key="2">
    <source>
        <dbReference type="ARBA" id="ARBA00022553"/>
    </source>
</evidence>
<dbReference type="InterPro" id="IPR000719">
    <property type="entry name" value="Prot_kinase_dom"/>
</dbReference>
<dbReference type="PROSITE" id="PS50011">
    <property type="entry name" value="PROTEIN_KINASE_DOM"/>
    <property type="match status" value="1"/>
</dbReference>
<dbReference type="Pfam" id="PF13855">
    <property type="entry name" value="LRR_8"/>
    <property type="match status" value="1"/>
</dbReference>
<keyword evidence="3" id="KW-0433">Leucine-rich repeat</keyword>
<dbReference type="InterPro" id="IPR011009">
    <property type="entry name" value="Kinase-like_dom_sf"/>
</dbReference>
<keyword evidence="8 12" id="KW-0472">Membrane</keyword>
<dbReference type="EMBL" id="GCKF01027424">
    <property type="protein sequence ID" value="JAG98206.1"/>
    <property type="molecule type" value="Transcribed_RNA"/>
</dbReference>
<dbReference type="Gene3D" id="1.10.510.10">
    <property type="entry name" value="Transferase(Phosphotransferase) domain 1"/>
    <property type="match status" value="1"/>
</dbReference>
<proteinExistence type="inferred from homology"/>
<protein>
    <recommendedName>
        <fullName evidence="13">Protein kinase domain-containing protein</fullName>
    </recommendedName>
</protein>
<dbReference type="Pfam" id="PF00560">
    <property type="entry name" value="LRR_1"/>
    <property type="match status" value="1"/>
</dbReference>
<dbReference type="InterPro" id="IPR001245">
    <property type="entry name" value="Ser-Thr/Tyr_kinase_cat_dom"/>
</dbReference>
<evidence type="ECO:0000256" key="3">
    <source>
        <dbReference type="ARBA" id="ARBA00022614"/>
    </source>
</evidence>
<sequence>MGLRISETAVMVFWFPVACSLVFWMPLLLTTVVAQSTSDGNLLLRIKVSLGGGDDNLLLSTWNTTIPLCQWRGIQWAEQDGTLLNCSASSLVSTNLTLYKDPSIFAHSIQLPAAGLTGTIPKEIAKLSNLQKLYLGVNMLKGPIPLELGNSLSLASVSLSQNQLNGTIPPSIWNLCSQLMELDLDHNGLAGSIPDPALPNVTCPNLQKLDLSYNQLDGPVPTFLSNFTGLHVLDLSNNSLSGTIPDALANLSLTALNLAYNNLSGPIPMFAQNFSQDAFVGNSPSLCGNPLQSCAGGQPSGSQQGHHSRLSPGAVAGIVIALMAAMVVAVSVLIALGTTHDRKIKGEILNEFEEEESGEGRLVLFEGGEHLTVDDVLNATGQVLSKTSYATLYKAKLTQGGTIVLRLLREGTCKELQSFLPAINDLGRLRHENLVPLRAFYEGQRGEKLLAYDYIPKGSLADALHGAGRQHLNWARRHKIALGAARGLAHLHTGLETPIIHGNLKSKNVLVDDYHVAHLTDYGLDRLMSPSAAAEMMAAASLEGYKAPELQKMKKANTKTDIYNFGILLLEILMGKRPGRNSSGSDEIVDLPSIVKAAVLEERTTQVFDAEILRGMRTPADDGLLQALRLAMGCCAPSPSVRPDIKEVIRQLEEIRPKMHSPLYTPRTPRGSIPD</sequence>
<evidence type="ECO:0000256" key="6">
    <source>
        <dbReference type="ARBA" id="ARBA00022737"/>
    </source>
</evidence>
<dbReference type="GO" id="GO:0016020">
    <property type="term" value="C:membrane"/>
    <property type="evidence" value="ECO:0007669"/>
    <property type="project" value="UniProtKB-SubCell"/>
</dbReference>
<accession>A0A0D6R672</accession>
<keyword evidence="10" id="KW-0325">Glycoprotein</keyword>
<comment type="subcellular location">
    <subcellularLocation>
        <location evidence="1">Membrane</location>
        <topology evidence="1">Single-pass membrane protein</topology>
    </subcellularLocation>
</comment>
<evidence type="ECO:0000313" key="14">
    <source>
        <dbReference type="EMBL" id="JAG98206.1"/>
    </source>
</evidence>
<dbReference type="FunFam" id="3.80.10.10:FF:000041">
    <property type="entry name" value="LRR receptor-like serine/threonine-protein kinase ERECTA"/>
    <property type="match status" value="1"/>
</dbReference>
<evidence type="ECO:0000256" key="10">
    <source>
        <dbReference type="ARBA" id="ARBA00023180"/>
    </source>
</evidence>
<evidence type="ECO:0000256" key="1">
    <source>
        <dbReference type="ARBA" id="ARBA00004167"/>
    </source>
</evidence>
<dbReference type="GO" id="GO:0005524">
    <property type="term" value="F:ATP binding"/>
    <property type="evidence" value="ECO:0007669"/>
    <property type="project" value="InterPro"/>
</dbReference>
<evidence type="ECO:0000256" key="9">
    <source>
        <dbReference type="ARBA" id="ARBA00023170"/>
    </source>
</evidence>
<feature type="domain" description="Protein kinase" evidence="13">
    <location>
        <begin position="378"/>
        <end position="663"/>
    </location>
</feature>
<organism evidence="14">
    <name type="scientific">Araucaria cunninghamii</name>
    <name type="common">Hoop pine</name>
    <name type="synonym">Moreton Bay pine</name>
    <dbReference type="NCBI Taxonomy" id="56994"/>
    <lineage>
        <taxon>Eukaryota</taxon>
        <taxon>Viridiplantae</taxon>
        <taxon>Streptophyta</taxon>
        <taxon>Embryophyta</taxon>
        <taxon>Tracheophyta</taxon>
        <taxon>Spermatophyta</taxon>
        <taxon>Pinopsida</taxon>
        <taxon>Pinidae</taxon>
        <taxon>Conifers II</taxon>
        <taxon>Araucariales</taxon>
        <taxon>Araucariaceae</taxon>
        <taxon>Araucaria</taxon>
    </lineage>
</organism>
<comment type="similarity">
    <text evidence="11">Belongs to the protein kinase superfamily.</text>
</comment>
<dbReference type="FunFam" id="3.80.10.10:FF:000731">
    <property type="entry name" value="Leucine-rich repeat receptor-like protein kinase"/>
    <property type="match status" value="1"/>
</dbReference>
<reference evidence="14" key="1">
    <citation type="submission" date="2015-03" db="EMBL/GenBank/DDBJ databases">
        <title>A transcriptome of Araucaria cunninghamii, an australian fine timber species.</title>
        <authorList>
            <person name="Jing Yi C.J.Y."/>
            <person name="Yin San L.Y.S."/>
            <person name="Abdul Karim S.S."/>
            <person name="Wan Azmi N.N."/>
            <person name="Hercus R.R."/>
            <person name="Croft L.L."/>
        </authorList>
    </citation>
    <scope>NUCLEOTIDE SEQUENCE</scope>
    <source>
        <strain evidence="14">MI0301</strain>
        <tissue evidence="14">Leaf</tissue>
    </source>
</reference>
<evidence type="ECO:0000256" key="7">
    <source>
        <dbReference type="ARBA" id="ARBA00022989"/>
    </source>
</evidence>
<evidence type="ECO:0000256" key="11">
    <source>
        <dbReference type="ARBA" id="ARBA00038349"/>
    </source>
</evidence>
<dbReference type="Gene3D" id="3.80.10.10">
    <property type="entry name" value="Ribonuclease Inhibitor"/>
    <property type="match status" value="2"/>
</dbReference>
<evidence type="ECO:0000256" key="12">
    <source>
        <dbReference type="SAM" id="Phobius"/>
    </source>
</evidence>
<keyword evidence="9" id="KW-0675">Receptor</keyword>
<dbReference type="InterPro" id="IPR032675">
    <property type="entry name" value="LRR_dom_sf"/>
</dbReference>
<dbReference type="Pfam" id="PF08263">
    <property type="entry name" value="LRRNT_2"/>
    <property type="match status" value="1"/>
</dbReference>
<name>A0A0D6R672_ARACU</name>
<dbReference type="InterPro" id="IPR001611">
    <property type="entry name" value="Leu-rich_rpt"/>
</dbReference>
<dbReference type="AlphaFoldDB" id="A0A0D6R672"/>
<evidence type="ECO:0000256" key="8">
    <source>
        <dbReference type="ARBA" id="ARBA00023136"/>
    </source>
</evidence>
<dbReference type="GO" id="GO:0004672">
    <property type="term" value="F:protein kinase activity"/>
    <property type="evidence" value="ECO:0007669"/>
    <property type="project" value="InterPro"/>
</dbReference>
<keyword evidence="6" id="KW-0677">Repeat</keyword>
<dbReference type="Pfam" id="PF07714">
    <property type="entry name" value="PK_Tyr_Ser-Thr"/>
    <property type="match status" value="1"/>
</dbReference>
<dbReference type="InterPro" id="IPR013210">
    <property type="entry name" value="LRR_N_plant-typ"/>
</dbReference>
<dbReference type="InterPro" id="IPR046959">
    <property type="entry name" value="PRK1-6/SRF4-like"/>
</dbReference>
<keyword evidence="2" id="KW-0597">Phosphoprotein</keyword>
<feature type="transmembrane region" description="Helical" evidence="12">
    <location>
        <begin position="314"/>
        <end position="336"/>
    </location>
</feature>
<evidence type="ECO:0000256" key="4">
    <source>
        <dbReference type="ARBA" id="ARBA00022692"/>
    </source>
</evidence>
<dbReference type="PANTHER" id="PTHR48007">
    <property type="entry name" value="LEUCINE-RICH REPEAT RECEPTOR-LIKE PROTEIN KINASE PXC1"/>
    <property type="match status" value="1"/>
</dbReference>